<evidence type="ECO:0000313" key="3">
    <source>
        <dbReference type="Proteomes" id="UP000179786"/>
    </source>
</evidence>
<dbReference type="STRING" id="1859457.BET10_19400"/>
<reference evidence="2 3" key="1">
    <citation type="submission" date="2016-09" db="EMBL/GenBank/DDBJ databases">
        <title>Pseudoalteromonas amylolytica sp. nov., isolated from the surface seawater.</title>
        <authorList>
            <person name="Wu Y.-H."/>
            <person name="Cheng H."/>
            <person name="Jin X.-B."/>
            <person name="Wang C.-S."/>
            <person name="Xu X.-W."/>
        </authorList>
    </citation>
    <scope>NUCLEOTIDE SEQUENCE [LARGE SCALE GENOMIC DNA]</scope>
    <source>
        <strain evidence="2 3">JW1</strain>
    </source>
</reference>
<dbReference type="EMBL" id="MKJU01000030">
    <property type="protein sequence ID" value="OHU88975.1"/>
    <property type="molecule type" value="Genomic_DNA"/>
</dbReference>
<dbReference type="AlphaFoldDB" id="A0A1S1MRV2"/>
<dbReference type="InterPro" id="IPR011051">
    <property type="entry name" value="RmlC_Cupin_sf"/>
</dbReference>
<comment type="caution">
    <text evidence="2">The sequence shown here is derived from an EMBL/GenBank/DDBJ whole genome shotgun (WGS) entry which is preliminary data.</text>
</comment>
<evidence type="ECO:0000313" key="2">
    <source>
        <dbReference type="EMBL" id="OHU88975.1"/>
    </source>
</evidence>
<accession>A0A1S1MRV2</accession>
<gene>
    <name evidence="2" type="ORF">BET10_19400</name>
</gene>
<dbReference type="Gene3D" id="2.60.120.10">
    <property type="entry name" value="Jelly Rolls"/>
    <property type="match status" value="1"/>
</dbReference>
<dbReference type="Proteomes" id="UP000179786">
    <property type="component" value="Unassembled WGS sequence"/>
</dbReference>
<dbReference type="RefSeq" id="WP_070986889.1">
    <property type="nucleotide sequence ID" value="NZ_MKJU01000030.1"/>
</dbReference>
<dbReference type="InterPro" id="IPR013096">
    <property type="entry name" value="Cupin_2"/>
</dbReference>
<evidence type="ECO:0000259" key="1">
    <source>
        <dbReference type="Pfam" id="PF07883"/>
    </source>
</evidence>
<feature type="domain" description="Cupin type-2" evidence="1">
    <location>
        <begin position="43"/>
        <end position="103"/>
    </location>
</feature>
<sequence length="106" mass="12152">MLENLLANLPLDTSKEHFEDLLSAKDVRIERIVSYGQTSPDSFWYDQDEHEWVLVLSGCGTVEFKNGEKHSLECGDFLNIPAHTQHRVSHTATSEATVWLAIFYRD</sequence>
<dbReference type="CDD" id="cd06981">
    <property type="entry name" value="cupin_reut_a1446"/>
    <property type="match status" value="1"/>
</dbReference>
<dbReference type="Pfam" id="PF07883">
    <property type="entry name" value="Cupin_2"/>
    <property type="match status" value="1"/>
</dbReference>
<organism evidence="2 3">
    <name type="scientific">Pseudoalteromonas amylolytica</name>
    <dbReference type="NCBI Taxonomy" id="1859457"/>
    <lineage>
        <taxon>Bacteria</taxon>
        <taxon>Pseudomonadati</taxon>
        <taxon>Pseudomonadota</taxon>
        <taxon>Gammaproteobacteria</taxon>
        <taxon>Alteromonadales</taxon>
        <taxon>Pseudoalteromonadaceae</taxon>
        <taxon>Pseudoalteromonas</taxon>
    </lineage>
</organism>
<dbReference type="OrthoDB" id="9798585at2"/>
<protein>
    <submittedName>
        <fullName evidence="2">Cupin</fullName>
    </submittedName>
</protein>
<name>A0A1S1MRV2_9GAMM</name>
<dbReference type="InterPro" id="IPR014710">
    <property type="entry name" value="RmlC-like_jellyroll"/>
</dbReference>
<proteinExistence type="predicted"/>
<dbReference type="SUPFAM" id="SSF51182">
    <property type="entry name" value="RmlC-like cupins"/>
    <property type="match status" value="1"/>
</dbReference>
<keyword evidence="3" id="KW-1185">Reference proteome</keyword>